<organism evidence="1 2">
    <name type="scientific">Nesidiocoris tenuis</name>
    <dbReference type="NCBI Taxonomy" id="355587"/>
    <lineage>
        <taxon>Eukaryota</taxon>
        <taxon>Metazoa</taxon>
        <taxon>Ecdysozoa</taxon>
        <taxon>Arthropoda</taxon>
        <taxon>Hexapoda</taxon>
        <taxon>Insecta</taxon>
        <taxon>Pterygota</taxon>
        <taxon>Neoptera</taxon>
        <taxon>Paraneoptera</taxon>
        <taxon>Hemiptera</taxon>
        <taxon>Heteroptera</taxon>
        <taxon>Panheteroptera</taxon>
        <taxon>Cimicomorpha</taxon>
        <taxon>Miridae</taxon>
        <taxon>Dicyphina</taxon>
        <taxon>Nesidiocoris</taxon>
    </lineage>
</organism>
<dbReference type="Proteomes" id="UP000479000">
    <property type="component" value="Unassembled WGS sequence"/>
</dbReference>
<protein>
    <submittedName>
        <fullName evidence="1">Uncharacterized protein</fullName>
    </submittedName>
</protein>
<feature type="non-terminal residue" evidence="1">
    <location>
        <position position="136"/>
    </location>
</feature>
<name>A0A6H5GZZ0_9HEMI</name>
<evidence type="ECO:0000313" key="1">
    <source>
        <dbReference type="EMBL" id="CAB0008572.1"/>
    </source>
</evidence>
<gene>
    <name evidence="1" type="ORF">NTEN_LOCUS13818</name>
</gene>
<keyword evidence="2" id="KW-1185">Reference proteome</keyword>
<sequence length="136" mass="15425">MGLKLGIRLPLRHSFVFVTPRNCREIDLAVIVPRSVPRTYVAHSSYNNLLHHYDDEHCATICLRMRRTRFAGPQLDSGSRSIKIVGLPSSSSVQLLDDGRRCEENLRIVHCAGCVKARDWKDRVGGRTECRTSLTH</sequence>
<proteinExistence type="predicted"/>
<evidence type="ECO:0000313" key="2">
    <source>
        <dbReference type="Proteomes" id="UP000479000"/>
    </source>
</evidence>
<reference evidence="1 2" key="1">
    <citation type="submission" date="2020-02" db="EMBL/GenBank/DDBJ databases">
        <authorList>
            <person name="Ferguson B K."/>
        </authorList>
    </citation>
    <scope>NUCLEOTIDE SEQUENCE [LARGE SCALE GENOMIC DNA]</scope>
</reference>
<dbReference type="EMBL" id="CADCXU010020490">
    <property type="protein sequence ID" value="CAB0008572.1"/>
    <property type="molecule type" value="Genomic_DNA"/>
</dbReference>
<accession>A0A6H5GZZ0</accession>
<dbReference type="AlphaFoldDB" id="A0A6H5GZZ0"/>